<dbReference type="GO" id="GO:0008270">
    <property type="term" value="F:zinc ion binding"/>
    <property type="evidence" value="ECO:0007669"/>
    <property type="project" value="InterPro"/>
</dbReference>
<comment type="cofactor">
    <cofactor evidence="1 10">
        <name>Zn(2+)</name>
        <dbReference type="ChEBI" id="CHEBI:29105"/>
    </cofactor>
</comment>
<keyword evidence="8 9" id="KW-0482">Metalloprotease</keyword>
<dbReference type="Gene3D" id="3.40.630.10">
    <property type="entry name" value="Zn peptidases"/>
    <property type="match status" value="1"/>
</dbReference>
<keyword evidence="3 9" id="KW-0031">Aminopeptidase</keyword>
<feature type="non-terminal residue" evidence="11">
    <location>
        <position position="1"/>
    </location>
</feature>
<name>A0A0P9JI65_PSESX</name>
<dbReference type="PATRIC" id="fig|199198.5.peg.3923"/>
<keyword evidence="7 9" id="KW-0862">Zinc</keyword>
<dbReference type="Proteomes" id="UP000050297">
    <property type="component" value="Unassembled WGS sequence"/>
</dbReference>
<protein>
    <recommendedName>
        <fullName evidence="10">M18 family aminopeptidase</fullName>
        <ecNumber evidence="10">3.4.11.-</ecNumber>
    </recommendedName>
</protein>
<evidence type="ECO:0000256" key="5">
    <source>
        <dbReference type="ARBA" id="ARBA00022723"/>
    </source>
</evidence>
<evidence type="ECO:0000256" key="10">
    <source>
        <dbReference type="RuleBase" id="RU004387"/>
    </source>
</evidence>
<dbReference type="InterPro" id="IPR022984">
    <property type="entry name" value="M18_aminopeptidase_2"/>
</dbReference>
<dbReference type="PRINTS" id="PR00932">
    <property type="entry name" value="AMINO1PTASE"/>
</dbReference>
<evidence type="ECO:0000313" key="11">
    <source>
        <dbReference type="EMBL" id="KPW24559.1"/>
    </source>
</evidence>
<keyword evidence="4 9" id="KW-0645">Protease</keyword>
<dbReference type="NCBIfam" id="NF002759">
    <property type="entry name" value="PRK02813.1"/>
    <property type="match status" value="1"/>
</dbReference>
<comment type="similarity">
    <text evidence="2 9">Belongs to the peptidase M18 family.</text>
</comment>
<dbReference type="GO" id="GO:0008237">
    <property type="term" value="F:metallopeptidase activity"/>
    <property type="evidence" value="ECO:0007669"/>
    <property type="project" value="UniProtKB-KW"/>
</dbReference>
<evidence type="ECO:0000313" key="12">
    <source>
        <dbReference type="Proteomes" id="UP000050297"/>
    </source>
</evidence>
<dbReference type="FunFam" id="2.30.250.10:FF:000003">
    <property type="entry name" value="Probable M18 family aminopeptidase 2"/>
    <property type="match status" value="1"/>
</dbReference>
<dbReference type="GO" id="GO:0006508">
    <property type="term" value="P:proteolysis"/>
    <property type="evidence" value="ECO:0007669"/>
    <property type="project" value="UniProtKB-KW"/>
</dbReference>
<dbReference type="PANTHER" id="PTHR28570:SF3">
    <property type="entry name" value="ASPARTYL AMINOPEPTIDASE"/>
    <property type="match status" value="1"/>
</dbReference>
<dbReference type="EMBL" id="LJPM01000112">
    <property type="protein sequence ID" value="KPW24559.1"/>
    <property type="molecule type" value="Genomic_DNA"/>
</dbReference>
<evidence type="ECO:0000256" key="2">
    <source>
        <dbReference type="ARBA" id="ARBA00008290"/>
    </source>
</evidence>
<sequence>CVVSDIVVEKRFCGNDCGFDYRADAPRRHAVRDALRHTARRHESCAMSATEGSKSSNTVNSRHCCLELFMRAELNKGLIDFLKASPTPFHATATLVQHFEAAGFQRLDERDTWAVETGGRYFVTRNDSSIVAFRMGRQSPLTGGIRMVGAHTDSPCLRVKPQPELQRQGFWQLGVEVYGGALLAPWFDRDLSLAGRVTFRRDGKVESQLIDFKLPIAVIPNLAIHLNRTANEGWAINAQNELPPILAQVAGDERADFRALLTDQLAREHGLNADVVLDYELSFYDTQGAAVVGLNGDFLAGARLDNLLSCFAGMQALLNTESDETALLVCTDHEEVGSSSACGADGAMLEQIVQRLLPSSEDYVRTIQKSLLISADNAHGIHPNYADKHDANHGPKLNAGPVIKVNSNQRYATNSETAGFFRHLCMAEEVPVQSFVVRSDMGCGSTIGPITASHLGIRTVDIGLPTFAMHSIRELAGSHDLAHLVKVLSAFYASHELP</sequence>
<dbReference type="EC" id="3.4.11.-" evidence="10"/>
<dbReference type="GO" id="GO:0005737">
    <property type="term" value="C:cytoplasm"/>
    <property type="evidence" value="ECO:0007669"/>
    <property type="project" value="UniProtKB-ARBA"/>
</dbReference>
<proteinExistence type="inferred from homology"/>
<dbReference type="CDD" id="cd05658">
    <property type="entry name" value="M18_DAP"/>
    <property type="match status" value="1"/>
</dbReference>
<accession>A0A0P9JI65</accession>
<comment type="caution">
    <text evidence="11">The sequence shown here is derived from an EMBL/GenBank/DDBJ whole genome shotgun (WGS) entry which is preliminary data.</text>
</comment>
<evidence type="ECO:0000256" key="8">
    <source>
        <dbReference type="ARBA" id="ARBA00023049"/>
    </source>
</evidence>
<organism evidence="11 12">
    <name type="scientific">Pseudomonas syringae pv. aceris</name>
    <dbReference type="NCBI Taxonomy" id="199198"/>
    <lineage>
        <taxon>Bacteria</taxon>
        <taxon>Pseudomonadati</taxon>
        <taxon>Pseudomonadota</taxon>
        <taxon>Gammaproteobacteria</taxon>
        <taxon>Pseudomonadales</taxon>
        <taxon>Pseudomonadaceae</taxon>
        <taxon>Pseudomonas</taxon>
        <taxon>Pseudomonas syringae</taxon>
    </lineage>
</organism>
<dbReference type="SUPFAM" id="SSF101821">
    <property type="entry name" value="Aminopeptidase/glucanase lid domain"/>
    <property type="match status" value="1"/>
</dbReference>
<dbReference type="Gene3D" id="2.30.250.10">
    <property type="entry name" value="Aminopeptidase i, Domain 2"/>
    <property type="match status" value="1"/>
</dbReference>
<evidence type="ECO:0000256" key="3">
    <source>
        <dbReference type="ARBA" id="ARBA00022438"/>
    </source>
</evidence>
<evidence type="ECO:0000256" key="6">
    <source>
        <dbReference type="ARBA" id="ARBA00022801"/>
    </source>
</evidence>
<dbReference type="Pfam" id="PF02127">
    <property type="entry name" value="Peptidase_M18"/>
    <property type="match status" value="1"/>
</dbReference>
<dbReference type="AlphaFoldDB" id="A0A0P9JI65"/>
<evidence type="ECO:0000256" key="7">
    <source>
        <dbReference type="ARBA" id="ARBA00022833"/>
    </source>
</evidence>
<keyword evidence="6 9" id="KW-0378">Hydrolase</keyword>
<keyword evidence="5 9" id="KW-0479">Metal-binding</keyword>
<dbReference type="InterPro" id="IPR023358">
    <property type="entry name" value="Peptidase_M18_dom2"/>
</dbReference>
<evidence type="ECO:0000256" key="9">
    <source>
        <dbReference type="RuleBase" id="RU004386"/>
    </source>
</evidence>
<reference evidence="11 12" key="1">
    <citation type="submission" date="2015-09" db="EMBL/GenBank/DDBJ databases">
        <title>Genome announcement of multiple Pseudomonas syringae strains.</title>
        <authorList>
            <person name="Thakur S."/>
            <person name="Wang P.W."/>
            <person name="Gong Y."/>
            <person name="Weir B.S."/>
            <person name="Guttman D.S."/>
        </authorList>
    </citation>
    <scope>NUCLEOTIDE SEQUENCE [LARGE SCALE GENOMIC DNA]</scope>
    <source>
        <strain evidence="11 12">ICMP2802</strain>
    </source>
</reference>
<dbReference type="SUPFAM" id="SSF53187">
    <property type="entry name" value="Zn-dependent exopeptidases"/>
    <property type="match status" value="1"/>
</dbReference>
<dbReference type="PANTHER" id="PTHR28570">
    <property type="entry name" value="ASPARTYL AMINOPEPTIDASE"/>
    <property type="match status" value="1"/>
</dbReference>
<dbReference type="HAMAP" id="MF_00467">
    <property type="entry name" value="Aminopeptidase_M18_2"/>
    <property type="match status" value="1"/>
</dbReference>
<evidence type="ECO:0000256" key="4">
    <source>
        <dbReference type="ARBA" id="ARBA00022670"/>
    </source>
</evidence>
<dbReference type="GO" id="GO:0004177">
    <property type="term" value="F:aminopeptidase activity"/>
    <property type="evidence" value="ECO:0007669"/>
    <property type="project" value="UniProtKB-KW"/>
</dbReference>
<dbReference type="InterPro" id="IPR001948">
    <property type="entry name" value="Peptidase_M18"/>
</dbReference>
<evidence type="ECO:0000256" key="1">
    <source>
        <dbReference type="ARBA" id="ARBA00001947"/>
    </source>
</evidence>
<gene>
    <name evidence="11" type="ORF">ALO91_05283</name>
</gene>